<dbReference type="FunFam" id="1.10.1200.10:FF:000007">
    <property type="entry name" value="Probable polyketide synthase pks17"/>
    <property type="match status" value="2"/>
</dbReference>
<dbReference type="Pfam" id="PF21089">
    <property type="entry name" value="PKS_DH_N"/>
    <property type="match status" value="1"/>
</dbReference>
<dbReference type="PROSITE" id="PS00606">
    <property type="entry name" value="KS3_1"/>
    <property type="match status" value="1"/>
</dbReference>
<proteinExistence type="predicted"/>
<dbReference type="Proteomes" id="UP000477722">
    <property type="component" value="Unassembled WGS sequence"/>
</dbReference>
<feature type="region of interest" description="Disordered" evidence="9">
    <location>
        <begin position="1101"/>
        <end position="1127"/>
    </location>
</feature>
<dbReference type="GO" id="GO:0004312">
    <property type="term" value="F:fatty acid synthase activity"/>
    <property type="evidence" value="ECO:0007669"/>
    <property type="project" value="TreeGrafter"/>
</dbReference>
<keyword evidence="14" id="KW-1185">Reference proteome</keyword>
<dbReference type="InterPro" id="IPR009081">
    <property type="entry name" value="PP-bd_ACP"/>
</dbReference>
<dbReference type="SMART" id="SM00825">
    <property type="entry name" value="PKS_KS"/>
    <property type="match status" value="1"/>
</dbReference>
<keyword evidence="2" id="KW-0596">Phosphopantetheine</keyword>
<dbReference type="SUPFAM" id="SSF53901">
    <property type="entry name" value="Thiolase-like"/>
    <property type="match status" value="1"/>
</dbReference>
<dbReference type="PROSITE" id="PS52019">
    <property type="entry name" value="PKS_MFAS_DH"/>
    <property type="match status" value="1"/>
</dbReference>
<dbReference type="SMART" id="SM00827">
    <property type="entry name" value="PKS_AT"/>
    <property type="match status" value="1"/>
</dbReference>
<dbReference type="SMART" id="SM00822">
    <property type="entry name" value="PKS_KR"/>
    <property type="match status" value="1"/>
</dbReference>
<dbReference type="PROSITE" id="PS52004">
    <property type="entry name" value="KS3_2"/>
    <property type="match status" value="1"/>
</dbReference>
<dbReference type="Pfam" id="PF14765">
    <property type="entry name" value="PS-DH"/>
    <property type="match status" value="1"/>
</dbReference>
<keyword evidence="7" id="KW-0012">Acyltransferase</keyword>
<feature type="active site" description="Proton donor; for dehydratase activity" evidence="8">
    <location>
        <position position="1223"/>
    </location>
</feature>
<dbReference type="InterPro" id="IPR001227">
    <property type="entry name" value="Ac_transferase_dom_sf"/>
</dbReference>
<sequence>KRQPAYTAARPRPLIGELPQVVRALADSADTADDGAADGAVPELGRRLAALPSGERRPFLLALVRTEAAAALGHDGPADIGPGRAFRELGFDSLTALDIRNRLRAATGLRLPTTIAFDHPTPNALADFLAGELLGDPAPEAGPATTPAAEAAPAGPAGAGSAGEPIAIVGMGCRFPGGVRSPEDLWDLVLNGRDAITPFPADRGWDLEALYDPDAQRAGSSYVREGGFLDSAGDFDAEFFGISPREAASMDPQQRVLLETAWEALERGHIDPSGLLGHRTGVFVGTSFQGYGLGGVDSSSATEGFFLAGTGTAAVSGRLSYSLGLEGPAVTVDTACSSSMVALHLACQALRQQDCGLALAGGVTVLPTPMSFTEFSRQRGLAPDGRCKPFAAAADGTGWGEGVGVVVLQRLSEALAEGRPVLAVVAGSAVNQDGASNGLTAPNGPSQRRVITAALTNARVDARDVDFVEAHGTGTTLGDPIEAQALQAVYGSGRPAENPLWFGSVKSNIGHTQSASGIAGVIKAVMALRHGALPPTLHVDAPTPHVDWSSGALSLLTETRPWPDTGRIRRAGVSSFGGSGTNAHAIIEQAPEAATRDTTDGARTATALPWLLSGRTERALREQAGRLSGHLEHRPGPEPVDVAWSLAATRTAFEHRAAVLAGDRGALAALAAGEPHAGVVRGRAADGRTAFVFPGQGSQWAGMGGPLLAADAVFAETAAACDEAFARHTDWSVLDVLRGAEGAAPLERDDVVQIALFTMMVSLAAMWRSWGVEPDAVLGHSQGEVAAAYVAGALSLNDAARVLAVRGELLSDVAGRGGTLSADLTAAQIPGRAVHPHRVEELAGRLREALAGIEPRAGTVPFLSGVTGRWAETTDLDGAYWSENLRQCVAFEPAVRSLAEQGYRHFIEISPHPVLTEGVRETLDTLGSLDGEGSALPLPVPSLRRGEGGLDRMLASAAEAHVSGVPVDWRTVLGGRGARSVDLPTYPFQSERYWITPSPAASGADPAEAGLDGTAHPILTAAAPVAGTGVLLLTGRMSTRTHPWLADHTVLGTTLLPGTAFVELAAAAGDRVGCAYVEEVTLGAPLILTGDDAVRIQAVVQQPDGTGRRSVEIHSRPADDAQDHDDGADEWTLHATATLAPAPPQQPPEPAPDDLAPWPPAGATEIDLGGFYDDLAALGYSYGPAFQAMHTAWHRDGAVYAEVALAPDDPDAARFAVHPALLDAALHGIGLLRSLREETEAARAELPFSWRGVRLFRHGAGALRVRLAMDRADGVSVTVADATGAPVAAVDAIVARPVPENFGAARSPSRNALFQVGWAEVPDGPQSPEPPSSWSLLGPDPLGLGAQLRAAGAHVGPYADNGVDGAAEGGEGTGTPVVLAPLAAADRSADPAGVLHDALRLVQTWLADERRAHARLAIVTRGAVAVDGDEELTDLPAAAAWGLVRSAQAEHPGRFVLVDIDGHPLSPALLAEALSGPEPQVAVRSGRLRAPRLVRAGQPQGFSAGTDGTAGTTLITGGTGTLGAALARHLAAVHGVRRLVLTSRRGPQSPGAADLVADLAELGCEAAVLACDIGERDEVARLLQAIPADQPLRSVVHAAGELDDGTVVRLDEGRLDRVLHAKVRGAVHLHELTRDLKLSSFVLFSSASATFGAAGQANYAAANAFLDALARRRRADGLAAVSLAWGPWAEASGMTSRLTDADVRRVKRLGLTPMSTADGMALFDAALGTGTASVVPMLLDIGALRTRPDAVPPLLRDLVGPGRPGRHAPVTADDSGADLRRRLADLTESRRHETILDLVRAQLATVLDHTDADTVRTDRGFLELGVDSLIGLELRDRLADLTGLDLPATMVFDHTSPTDLARYLHGELVPEPVAASARALEELSRLEDVLAAVDADDADRAKVGSRLRELVAWWSDSRLQADGAAGLETATAEELFQILDDSH</sequence>
<keyword evidence="5" id="KW-0045">Antibiotic biosynthesis</keyword>
<feature type="region of interest" description="C-terminal hotdog fold" evidence="8">
    <location>
        <begin position="1163"/>
        <end position="1304"/>
    </location>
</feature>
<comment type="pathway">
    <text evidence="1">Antibiotic biosynthesis.</text>
</comment>
<feature type="region of interest" description="N-terminal hotdog fold" evidence="8">
    <location>
        <begin position="1016"/>
        <end position="1146"/>
    </location>
</feature>
<dbReference type="InterPro" id="IPR014043">
    <property type="entry name" value="Acyl_transferase_dom"/>
</dbReference>
<keyword evidence="3" id="KW-0597">Phosphoprotein</keyword>
<evidence type="ECO:0000256" key="7">
    <source>
        <dbReference type="ARBA" id="ARBA00023315"/>
    </source>
</evidence>
<feature type="non-terminal residue" evidence="13">
    <location>
        <position position="1"/>
    </location>
</feature>
<organism evidence="13 14">
    <name type="scientific">Streptomyces boncukensis</name>
    <dbReference type="NCBI Taxonomy" id="2711219"/>
    <lineage>
        <taxon>Bacteria</taxon>
        <taxon>Bacillati</taxon>
        <taxon>Actinomycetota</taxon>
        <taxon>Actinomycetes</taxon>
        <taxon>Kitasatosporales</taxon>
        <taxon>Streptomycetaceae</taxon>
        <taxon>Streptomyces</taxon>
    </lineage>
</organism>
<comment type="caution">
    <text evidence="13">The sequence shown here is derived from an EMBL/GenBank/DDBJ whole genome shotgun (WGS) entry which is preliminary data.</text>
</comment>
<evidence type="ECO:0000256" key="2">
    <source>
        <dbReference type="ARBA" id="ARBA00022450"/>
    </source>
</evidence>
<feature type="compositionally biased region" description="Low complexity" evidence="9">
    <location>
        <begin position="137"/>
        <end position="156"/>
    </location>
</feature>
<dbReference type="InterPro" id="IPR049552">
    <property type="entry name" value="PKS_DH_N"/>
</dbReference>
<dbReference type="InterPro" id="IPR049900">
    <property type="entry name" value="PKS_mFAS_DH"/>
</dbReference>
<dbReference type="InterPro" id="IPR013968">
    <property type="entry name" value="PKS_KR"/>
</dbReference>
<dbReference type="SUPFAM" id="SSF47336">
    <property type="entry name" value="ACP-like"/>
    <property type="match status" value="2"/>
</dbReference>
<gene>
    <name evidence="13" type="ORF">G5C65_09935</name>
</gene>
<protein>
    <submittedName>
        <fullName evidence="13">SDR family NAD(P)-dependent oxidoreductase</fullName>
    </submittedName>
</protein>
<dbReference type="InterPro" id="IPR016035">
    <property type="entry name" value="Acyl_Trfase/lysoPLipase"/>
</dbReference>
<dbReference type="PROSITE" id="PS50075">
    <property type="entry name" value="CARRIER"/>
    <property type="match status" value="2"/>
</dbReference>
<dbReference type="Pfam" id="PF22953">
    <property type="entry name" value="SpnB_Rossmann"/>
    <property type="match status" value="1"/>
</dbReference>
<dbReference type="Gene3D" id="3.30.70.3290">
    <property type="match status" value="2"/>
</dbReference>
<dbReference type="GO" id="GO:0033068">
    <property type="term" value="P:macrolide biosynthetic process"/>
    <property type="evidence" value="ECO:0007669"/>
    <property type="project" value="UniProtKB-ARBA"/>
</dbReference>
<evidence type="ECO:0000256" key="9">
    <source>
        <dbReference type="SAM" id="MobiDB-lite"/>
    </source>
</evidence>
<feature type="region of interest" description="Disordered" evidence="9">
    <location>
        <begin position="1139"/>
        <end position="1160"/>
    </location>
</feature>
<feature type="region of interest" description="Disordered" evidence="9">
    <location>
        <begin position="136"/>
        <end position="161"/>
    </location>
</feature>
<feature type="active site" description="Proton acceptor; for dehydratase activity" evidence="8">
    <location>
        <position position="1048"/>
    </location>
</feature>
<dbReference type="InterPro" id="IPR014030">
    <property type="entry name" value="Ketoacyl_synth_N"/>
</dbReference>
<accession>A0A6G4WTR1</accession>
<evidence type="ECO:0000256" key="4">
    <source>
        <dbReference type="ARBA" id="ARBA00022679"/>
    </source>
</evidence>
<dbReference type="Gene3D" id="1.10.1200.10">
    <property type="entry name" value="ACP-like"/>
    <property type="match status" value="2"/>
</dbReference>
<dbReference type="SMART" id="SM01294">
    <property type="entry name" value="PKS_PP_betabranch"/>
    <property type="match status" value="2"/>
</dbReference>
<evidence type="ECO:0000259" key="11">
    <source>
        <dbReference type="PROSITE" id="PS52004"/>
    </source>
</evidence>
<dbReference type="CDD" id="cd08956">
    <property type="entry name" value="KR_3_FAS_SDR_x"/>
    <property type="match status" value="1"/>
</dbReference>
<dbReference type="Pfam" id="PF02801">
    <property type="entry name" value="Ketoacyl-synt_C"/>
    <property type="match status" value="1"/>
</dbReference>
<evidence type="ECO:0000256" key="5">
    <source>
        <dbReference type="ARBA" id="ARBA00023194"/>
    </source>
</evidence>
<dbReference type="CDD" id="cd00833">
    <property type="entry name" value="PKS"/>
    <property type="match status" value="1"/>
</dbReference>
<dbReference type="SUPFAM" id="SSF52151">
    <property type="entry name" value="FabD/lysophospholipase-like"/>
    <property type="match status" value="1"/>
</dbReference>
<dbReference type="GO" id="GO:0006633">
    <property type="term" value="P:fatty acid biosynthetic process"/>
    <property type="evidence" value="ECO:0007669"/>
    <property type="project" value="InterPro"/>
</dbReference>
<keyword evidence="6" id="KW-0511">Multifunctional enzyme</keyword>
<dbReference type="Pfam" id="PF16197">
    <property type="entry name" value="KAsynt_C_assoc"/>
    <property type="match status" value="1"/>
</dbReference>
<dbReference type="InterPro" id="IPR032821">
    <property type="entry name" value="PKS_assoc"/>
</dbReference>
<dbReference type="FunFam" id="3.40.47.10:FF:000019">
    <property type="entry name" value="Polyketide synthase type I"/>
    <property type="match status" value="1"/>
</dbReference>
<evidence type="ECO:0000256" key="6">
    <source>
        <dbReference type="ARBA" id="ARBA00023268"/>
    </source>
</evidence>
<evidence type="ECO:0000256" key="3">
    <source>
        <dbReference type="ARBA" id="ARBA00022553"/>
    </source>
</evidence>
<dbReference type="InterPro" id="IPR055123">
    <property type="entry name" value="SpnB-like_Rossmann"/>
</dbReference>
<dbReference type="InterPro" id="IPR049551">
    <property type="entry name" value="PKS_DH_C"/>
</dbReference>
<feature type="domain" description="PKS/mFAS DH" evidence="12">
    <location>
        <begin position="1016"/>
        <end position="1304"/>
    </location>
</feature>
<dbReference type="InterPro" id="IPR050091">
    <property type="entry name" value="PKS_NRPS_Biosynth_Enz"/>
</dbReference>
<dbReference type="Gene3D" id="3.40.50.720">
    <property type="entry name" value="NAD(P)-binding Rossmann-like Domain"/>
    <property type="match status" value="1"/>
</dbReference>
<dbReference type="SUPFAM" id="SSF51735">
    <property type="entry name" value="NAD(P)-binding Rossmann-fold domains"/>
    <property type="match status" value="2"/>
</dbReference>
<dbReference type="InterPro" id="IPR018201">
    <property type="entry name" value="Ketoacyl_synth_AS"/>
</dbReference>
<feature type="domain" description="Carrier" evidence="10">
    <location>
        <begin position="1793"/>
        <end position="1868"/>
    </location>
</feature>
<dbReference type="Gene3D" id="3.40.47.10">
    <property type="match status" value="1"/>
</dbReference>
<dbReference type="Pfam" id="PF08659">
    <property type="entry name" value="KR"/>
    <property type="match status" value="1"/>
</dbReference>
<dbReference type="Pfam" id="PF00550">
    <property type="entry name" value="PP-binding"/>
    <property type="match status" value="2"/>
</dbReference>
<dbReference type="InterPro" id="IPR016039">
    <property type="entry name" value="Thiolase-like"/>
</dbReference>
<dbReference type="Pfam" id="PF00698">
    <property type="entry name" value="Acyl_transf_1"/>
    <property type="match status" value="2"/>
</dbReference>
<dbReference type="InterPro" id="IPR014031">
    <property type="entry name" value="Ketoacyl_synth_C"/>
</dbReference>
<dbReference type="SMART" id="SM00823">
    <property type="entry name" value="PKS_PP"/>
    <property type="match status" value="2"/>
</dbReference>
<feature type="compositionally biased region" description="Pro residues" evidence="9">
    <location>
        <begin position="1141"/>
        <end position="1150"/>
    </location>
</feature>
<dbReference type="Gene3D" id="3.10.129.110">
    <property type="entry name" value="Polyketide synthase dehydratase"/>
    <property type="match status" value="1"/>
</dbReference>
<evidence type="ECO:0000313" key="14">
    <source>
        <dbReference type="Proteomes" id="UP000477722"/>
    </source>
</evidence>
<keyword evidence="4" id="KW-0808">Transferase</keyword>
<reference evidence="13 14" key="1">
    <citation type="submission" date="2020-02" db="EMBL/GenBank/DDBJ databases">
        <title>Whole-genome analyses of novel actinobacteria.</title>
        <authorList>
            <person name="Sahin N."/>
            <person name="Tatar D."/>
        </authorList>
    </citation>
    <scope>NUCLEOTIDE SEQUENCE [LARGE SCALE GENOMIC DNA]</scope>
    <source>
        <strain evidence="13 14">SB3404</strain>
    </source>
</reference>
<dbReference type="InterPro" id="IPR057326">
    <property type="entry name" value="KR_dom"/>
</dbReference>
<dbReference type="InterPro" id="IPR020807">
    <property type="entry name" value="PKS_DH"/>
</dbReference>
<dbReference type="SMART" id="SM00826">
    <property type="entry name" value="PKS_DH"/>
    <property type="match status" value="1"/>
</dbReference>
<dbReference type="InterPro" id="IPR042104">
    <property type="entry name" value="PKS_dehydratase_sf"/>
</dbReference>
<dbReference type="GO" id="GO:0031177">
    <property type="term" value="F:phosphopantetheine binding"/>
    <property type="evidence" value="ECO:0007669"/>
    <property type="project" value="InterPro"/>
</dbReference>
<dbReference type="GO" id="GO:0004315">
    <property type="term" value="F:3-oxoacyl-[acyl-carrier-protein] synthase activity"/>
    <property type="evidence" value="ECO:0007669"/>
    <property type="project" value="InterPro"/>
</dbReference>
<evidence type="ECO:0000256" key="8">
    <source>
        <dbReference type="PROSITE-ProRule" id="PRU01363"/>
    </source>
</evidence>
<name>A0A6G4WTR1_9ACTN</name>
<dbReference type="InterPro" id="IPR020841">
    <property type="entry name" value="PKS_Beta-ketoAc_synthase_dom"/>
</dbReference>
<dbReference type="Gene3D" id="3.40.366.10">
    <property type="entry name" value="Malonyl-Coenzyme A Acyl Carrier Protein, domain 2"/>
    <property type="match status" value="2"/>
</dbReference>
<dbReference type="PROSITE" id="PS00012">
    <property type="entry name" value="PHOSPHOPANTETHEINE"/>
    <property type="match status" value="2"/>
</dbReference>
<dbReference type="Pfam" id="PF00109">
    <property type="entry name" value="ketoacyl-synt"/>
    <property type="match status" value="1"/>
</dbReference>
<evidence type="ECO:0000259" key="10">
    <source>
        <dbReference type="PROSITE" id="PS50075"/>
    </source>
</evidence>
<dbReference type="EMBL" id="JAAKZZ010000070">
    <property type="protein sequence ID" value="NGO68669.1"/>
    <property type="molecule type" value="Genomic_DNA"/>
</dbReference>
<dbReference type="InterPro" id="IPR006162">
    <property type="entry name" value="Ppantetheine_attach_site"/>
</dbReference>
<evidence type="ECO:0000259" key="12">
    <source>
        <dbReference type="PROSITE" id="PS52019"/>
    </source>
</evidence>
<dbReference type="PANTHER" id="PTHR43775">
    <property type="entry name" value="FATTY ACID SYNTHASE"/>
    <property type="match status" value="1"/>
</dbReference>
<feature type="compositionally biased region" description="Basic and acidic residues" evidence="9">
    <location>
        <begin position="1106"/>
        <end position="1125"/>
    </location>
</feature>
<feature type="domain" description="Carrier" evidence="10">
    <location>
        <begin position="58"/>
        <end position="133"/>
    </location>
</feature>
<dbReference type="PANTHER" id="PTHR43775:SF51">
    <property type="entry name" value="INACTIVE PHENOLPHTHIOCEROL SYNTHESIS POLYKETIDE SYNTHASE TYPE I PKS1-RELATED"/>
    <property type="match status" value="1"/>
</dbReference>
<dbReference type="InterPro" id="IPR020806">
    <property type="entry name" value="PKS_PP-bd"/>
</dbReference>
<evidence type="ECO:0000256" key="1">
    <source>
        <dbReference type="ARBA" id="ARBA00004792"/>
    </source>
</evidence>
<evidence type="ECO:0000313" key="13">
    <source>
        <dbReference type="EMBL" id="NGO68669.1"/>
    </source>
</evidence>
<dbReference type="InterPro" id="IPR036736">
    <property type="entry name" value="ACP-like_sf"/>
</dbReference>
<dbReference type="InterPro" id="IPR036291">
    <property type="entry name" value="NAD(P)-bd_dom_sf"/>
</dbReference>
<feature type="domain" description="Ketosynthase family 3 (KS3)" evidence="11">
    <location>
        <begin position="163"/>
        <end position="589"/>
    </location>
</feature>